<dbReference type="GO" id="GO:0016787">
    <property type="term" value="F:hydrolase activity"/>
    <property type="evidence" value="ECO:0007669"/>
    <property type="project" value="UniProtKB-KW"/>
</dbReference>
<keyword evidence="1" id="KW-0732">Signal</keyword>
<evidence type="ECO:0000313" key="4">
    <source>
        <dbReference type="EMBL" id="KIG14476.1"/>
    </source>
</evidence>
<dbReference type="SUPFAM" id="SSF51445">
    <property type="entry name" value="(Trans)glycosidases"/>
    <property type="match status" value="1"/>
</dbReference>
<reference evidence="4 5" key="1">
    <citation type="submission" date="2014-12" db="EMBL/GenBank/DDBJ databases">
        <title>Genome assembly of Enhygromyxa salina DSM 15201.</title>
        <authorList>
            <person name="Sharma G."/>
            <person name="Subramanian S."/>
        </authorList>
    </citation>
    <scope>NUCLEOTIDE SEQUENCE [LARGE SCALE GENOMIC DNA]</scope>
    <source>
        <strain evidence="4 5">DSM 15201</strain>
    </source>
</reference>
<evidence type="ECO:0000259" key="3">
    <source>
        <dbReference type="Pfam" id="PF02638"/>
    </source>
</evidence>
<dbReference type="PANTHER" id="PTHR43405">
    <property type="entry name" value="GLYCOSYL HYDROLASE DIGH"/>
    <property type="match status" value="1"/>
</dbReference>
<evidence type="ECO:0000256" key="2">
    <source>
        <dbReference type="SAM" id="MobiDB-lite"/>
    </source>
</evidence>
<dbReference type="Pfam" id="PF02638">
    <property type="entry name" value="GHL10"/>
    <property type="match status" value="1"/>
</dbReference>
<feature type="compositionally biased region" description="Acidic residues" evidence="2">
    <location>
        <begin position="54"/>
        <end position="69"/>
    </location>
</feature>
<protein>
    <submittedName>
        <fullName evidence="4">Putative glycoside hydrolase</fullName>
    </submittedName>
</protein>
<feature type="domain" description="Glycosyl hydrolase-like 10" evidence="3">
    <location>
        <begin position="93"/>
        <end position="384"/>
    </location>
</feature>
<organism evidence="4 5">
    <name type="scientific">Enhygromyxa salina</name>
    <dbReference type="NCBI Taxonomy" id="215803"/>
    <lineage>
        <taxon>Bacteria</taxon>
        <taxon>Pseudomonadati</taxon>
        <taxon>Myxococcota</taxon>
        <taxon>Polyangia</taxon>
        <taxon>Nannocystales</taxon>
        <taxon>Nannocystaceae</taxon>
        <taxon>Enhygromyxa</taxon>
    </lineage>
</organism>
<feature type="compositionally biased region" description="Polar residues" evidence="2">
    <location>
        <begin position="40"/>
        <end position="52"/>
    </location>
</feature>
<evidence type="ECO:0000313" key="5">
    <source>
        <dbReference type="Proteomes" id="UP000031599"/>
    </source>
</evidence>
<dbReference type="InterPro" id="IPR003790">
    <property type="entry name" value="GHL10"/>
</dbReference>
<accession>A0A0C2CTI5</accession>
<dbReference type="PROSITE" id="PS51257">
    <property type="entry name" value="PROKAR_LIPOPROTEIN"/>
    <property type="match status" value="1"/>
</dbReference>
<dbReference type="AlphaFoldDB" id="A0A0C2CTI5"/>
<dbReference type="PANTHER" id="PTHR43405:SF1">
    <property type="entry name" value="GLYCOSYL HYDROLASE DIGH"/>
    <property type="match status" value="1"/>
</dbReference>
<keyword evidence="4" id="KW-0378">Hydrolase</keyword>
<proteinExistence type="predicted"/>
<dbReference type="EMBL" id="JMCC02000073">
    <property type="protein sequence ID" value="KIG14476.1"/>
    <property type="molecule type" value="Genomic_DNA"/>
</dbReference>
<gene>
    <name evidence="4" type="ORF">DB30_06819</name>
</gene>
<evidence type="ECO:0000256" key="1">
    <source>
        <dbReference type="ARBA" id="ARBA00022729"/>
    </source>
</evidence>
<feature type="region of interest" description="Disordered" evidence="2">
    <location>
        <begin position="40"/>
        <end position="83"/>
    </location>
</feature>
<comment type="caution">
    <text evidence="4">The sequence shown here is derived from an EMBL/GenBank/DDBJ whole genome shotgun (WGS) entry which is preliminary data.</text>
</comment>
<dbReference type="Proteomes" id="UP000031599">
    <property type="component" value="Unassembled WGS sequence"/>
</dbReference>
<name>A0A0C2CTI5_9BACT</name>
<sequence>MGRRLLGIVYDPRTTCMHVSRRLPFPILCLTLACSQGTAHEDTSVTGSSAETNGDGDGDPGDGDGDGDSDTTGVSDLPDRPMPELVDVDHEREFRAVWVATVYNINWPSNSGLDIGAAQAELIDIVETCEAINLNAIVFQVRPESDALYASQLEPWSRYLTGAQGGDPGWDPLSFLIEQAHARNIEVHGWINPYRAAASAAASLAQPHIALQQPAHAHVYNGGLWMDPGAIPVREHVVDVVIDIVDRYDIDGIHLDDYFYPYPDGSPYPDDLTWNQYLQDGGMLALADWRRDNVNDLVEELHDSIYAADPDVRFGIAPFGIYRPGIPEGIVGFDQYAQLYADPLLWFQQGWVDYLAPQLYWPTTYAQQDYEVLLDWWTQQNPSRYVFAGNYLSKLGTDADWTLDEMLLQVELSRLYSDQNSRGNVFFQVQPLLADTLGINAALYDEFYGQPALTPALAERLDQVVAPPQVALSGDSAMLDAAPGQRVRAWVVYAEEGGAWRVDQIVPVDPLGGDAVELGPGRWAITAAGWHNVESQGVVVEL</sequence>
<dbReference type="Gene3D" id="3.20.20.80">
    <property type="entry name" value="Glycosidases"/>
    <property type="match status" value="1"/>
</dbReference>
<dbReference type="InterPro" id="IPR017853">
    <property type="entry name" value="GH"/>
</dbReference>
<dbReference type="InterPro" id="IPR052177">
    <property type="entry name" value="Divisome_Glycosyl_Hydrolase"/>
</dbReference>